<dbReference type="RefSeq" id="WP_377746449.1">
    <property type="nucleotide sequence ID" value="NZ_JBHRXJ010000021.1"/>
</dbReference>
<gene>
    <name evidence="1" type="ORF">ACFOMH_18930</name>
</gene>
<reference evidence="2" key="1">
    <citation type="journal article" date="2019" name="Int. J. Syst. Evol. Microbiol.">
        <title>The Global Catalogue of Microorganisms (GCM) 10K type strain sequencing project: providing services to taxonomists for standard genome sequencing and annotation.</title>
        <authorList>
            <consortium name="The Broad Institute Genomics Platform"/>
            <consortium name="The Broad Institute Genome Sequencing Center for Infectious Disease"/>
            <person name="Wu L."/>
            <person name="Ma J."/>
        </authorList>
    </citation>
    <scope>NUCLEOTIDE SEQUENCE [LARGE SCALE GENOMIC DNA]</scope>
    <source>
        <strain evidence="2">KCTC 42899</strain>
    </source>
</reference>
<comment type="caution">
    <text evidence="1">The sequence shown here is derived from an EMBL/GenBank/DDBJ whole genome shotgun (WGS) entry which is preliminary data.</text>
</comment>
<organism evidence="1 2">
    <name type="scientific">Paracoccus mangrovi</name>
    <dbReference type="NCBI Taxonomy" id="1715645"/>
    <lineage>
        <taxon>Bacteria</taxon>
        <taxon>Pseudomonadati</taxon>
        <taxon>Pseudomonadota</taxon>
        <taxon>Alphaproteobacteria</taxon>
        <taxon>Rhodobacterales</taxon>
        <taxon>Paracoccaceae</taxon>
        <taxon>Paracoccus</taxon>
    </lineage>
</organism>
<accession>A0ABV7R9Z4</accession>
<sequence>MTAFATMACRKCGSANPPVYLAPVVVPGDLAGTCICLACANARGWLDRDGNLKPGISL</sequence>
<keyword evidence="2" id="KW-1185">Reference proteome</keyword>
<protein>
    <submittedName>
        <fullName evidence="1">Uncharacterized protein</fullName>
    </submittedName>
</protein>
<name>A0ABV7R9Z4_9RHOB</name>
<dbReference type="Proteomes" id="UP001595721">
    <property type="component" value="Unassembled WGS sequence"/>
</dbReference>
<dbReference type="EMBL" id="JBHRXJ010000021">
    <property type="protein sequence ID" value="MFC3530249.1"/>
    <property type="molecule type" value="Genomic_DNA"/>
</dbReference>
<evidence type="ECO:0000313" key="1">
    <source>
        <dbReference type="EMBL" id="MFC3530249.1"/>
    </source>
</evidence>
<evidence type="ECO:0000313" key="2">
    <source>
        <dbReference type="Proteomes" id="UP001595721"/>
    </source>
</evidence>
<proteinExistence type="predicted"/>